<proteinExistence type="inferred from homology"/>
<reference evidence="10 11" key="1">
    <citation type="submission" date="2017-09" db="EMBL/GenBank/DDBJ databases">
        <title>Bacterial strain isolated from the female urinary microbiota.</title>
        <authorList>
            <person name="Thomas-White K."/>
            <person name="Kumar N."/>
            <person name="Forster S."/>
            <person name="Putonti C."/>
            <person name="Lawley T."/>
            <person name="Wolfe A.J."/>
        </authorList>
    </citation>
    <scope>NUCLEOTIDE SEQUENCE [LARGE SCALE GENOMIC DNA]</scope>
    <source>
        <strain evidence="10 11">UMB0204</strain>
    </source>
</reference>
<dbReference type="PANTHER" id="PTHR43668">
    <property type="entry name" value="ALLANTOINASE"/>
    <property type="match status" value="1"/>
</dbReference>
<dbReference type="GO" id="GO:0005737">
    <property type="term" value="C:cytoplasm"/>
    <property type="evidence" value="ECO:0007669"/>
    <property type="project" value="TreeGrafter"/>
</dbReference>
<evidence type="ECO:0000313" key="11">
    <source>
        <dbReference type="Proteomes" id="UP000235658"/>
    </source>
</evidence>
<dbReference type="Pfam" id="PF12890">
    <property type="entry name" value="DHOase"/>
    <property type="match status" value="1"/>
</dbReference>
<dbReference type="InterPro" id="IPR013108">
    <property type="entry name" value="Amidohydro_3"/>
</dbReference>
<comment type="caution">
    <text evidence="10">The sequence shown here is derived from an EMBL/GenBank/DDBJ whole genome shotgun (WGS) entry which is preliminary data.</text>
</comment>
<name>A0A2N6UJ13_9FIRM</name>
<dbReference type="InterPro" id="IPR004722">
    <property type="entry name" value="DHOase"/>
</dbReference>
<evidence type="ECO:0000259" key="9">
    <source>
        <dbReference type="Pfam" id="PF12890"/>
    </source>
</evidence>
<feature type="binding site" evidence="7">
    <location>
        <position position="92"/>
    </location>
    <ligand>
        <name>substrate</name>
    </ligand>
</feature>
<evidence type="ECO:0000256" key="4">
    <source>
        <dbReference type="ARBA" id="ARBA00022801"/>
    </source>
</evidence>
<dbReference type="GO" id="GO:0008270">
    <property type="term" value="F:zinc ion binding"/>
    <property type="evidence" value="ECO:0007669"/>
    <property type="project" value="UniProtKB-UniRule"/>
</dbReference>
<keyword evidence="3 7" id="KW-0479">Metal-binding</keyword>
<feature type="binding site" evidence="7">
    <location>
        <position position="149"/>
    </location>
    <ligand>
        <name>Zn(2+)</name>
        <dbReference type="ChEBI" id="CHEBI:29105"/>
        <label>1</label>
    </ligand>
</feature>
<feature type="active site" evidence="7">
    <location>
        <position position="302"/>
    </location>
</feature>
<protein>
    <recommendedName>
        <fullName evidence="7">Dihydroorotase</fullName>
        <shortName evidence="7">DHOase</shortName>
        <ecNumber evidence="7">3.5.2.3</ecNumber>
    </recommendedName>
</protein>
<dbReference type="GO" id="GO:0044205">
    <property type="term" value="P:'de novo' UMP biosynthetic process"/>
    <property type="evidence" value="ECO:0007669"/>
    <property type="project" value="UniProtKB-UniRule"/>
</dbReference>
<feature type="binding site" evidence="7">
    <location>
        <position position="58"/>
    </location>
    <ligand>
        <name>Zn(2+)</name>
        <dbReference type="ChEBI" id="CHEBI:29105"/>
        <label>1</label>
    </ligand>
</feature>
<dbReference type="UniPathway" id="UPA00070">
    <property type="reaction ID" value="UER00117"/>
</dbReference>
<dbReference type="InterPro" id="IPR024403">
    <property type="entry name" value="DHOase_cat"/>
</dbReference>
<dbReference type="InterPro" id="IPR050138">
    <property type="entry name" value="DHOase/Allantoinase_Hydrolase"/>
</dbReference>
<feature type="binding site" evidence="7">
    <location>
        <position position="176"/>
    </location>
    <ligand>
        <name>Zn(2+)</name>
        <dbReference type="ChEBI" id="CHEBI:29105"/>
        <label>2</label>
    </ligand>
</feature>
<feature type="domain" description="Amidohydrolase 3" evidence="8">
    <location>
        <begin position="341"/>
        <end position="418"/>
    </location>
</feature>
<dbReference type="Pfam" id="PF07969">
    <property type="entry name" value="Amidohydro_3"/>
    <property type="match status" value="1"/>
</dbReference>
<dbReference type="EMBL" id="PNHP01000003">
    <property type="protein sequence ID" value="PMC81557.1"/>
    <property type="molecule type" value="Genomic_DNA"/>
</dbReference>
<feature type="domain" description="Dihydroorotase catalytic" evidence="9">
    <location>
        <begin position="49"/>
        <end position="235"/>
    </location>
</feature>
<keyword evidence="6 7" id="KW-0665">Pyrimidine biosynthesis</keyword>
<evidence type="ECO:0000259" key="8">
    <source>
        <dbReference type="Pfam" id="PF07969"/>
    </source>
</evidence>
<accession>A0A2N6UJ13</accession>
<feature type="binding site" evidence="7">
    <location>
        <position position="302"/>
    </location>
    <ligand>
        <name>Zn(2+)</name>
        <dbReference type="ChEBI" id="CHEBI:29105"/>
        <label>1</label>
    </ligand>
</feature>
<keyword evidence="4 7" id="KW-0378">Hydrolase</keyword>
<dbReference type="PROSITE" id="PS00483">
    <property type="entry name" value="DIHYDROOROTASE_2"/>
    <property type="match status" value="1"/>
</dbReference>
<dbReference type="CDD" id="cd01317">
    <property type="entry name" value="DHOase_IIa"/>
    <property type="match status" value="1"/>
</dbReference>
<feature type="binding site" evidence="7">
    <location>
        <position position="60"/>
    </location>
    <ligand>
        <name>Zn(2+)</name>
        <dbReference type="ChEBI" id="CHEBI:29105"/>
        <label>1</label>
    </ligand>
</feature>
<evidence type="ECO:0000313" key="10">
    <source>
        <dbReference type="EMBL" id="PMC81557.1"/>
    </source>
</evidence>
<dbReference type="GeneID" id="84578709"/>
<dbReference type="SUPFAM" id="SSF51556">
    <property type="entry name" value="Metallo-dependent hydrolases"/>
    <property type="match status" value="1"/>
</dbReference>
<feature type="binding site" evidence="7">
    <location>
        <position position="149"/>
    </location>
    <ligand>
        <name>Zn(2+)</name>
        <dbReference type="ChEBI" id="CHEBI:29105"/>
        <label>2</label>
    </ligand>
</feature>
<comment type="cofactor">
    <cofactor evidence="7">
        <name>Zn(2+)</name>
        <dbReference type="ChEBI" id="CHEBI:29105"/>
    </cofactor>
    <text evidence="7">Binds 2 Zn(2+) ions per subunit.</text>
</comment>
<dbReference type="GO" id="GO:0006145">
    <property type="term" value="P:purine nucleobase catabolic process"/>
    <property type="evidence" value="ECO:0007669"/>
    <property type="project" value="TreeGrafter"/>
</dbReference>
<dbReference type="GO" id="GO:0004038">
    <property type="term" value="F:allantoinase activity"/>
    <property type="evidence" value="ECO:0007669"/>
    <property type="project" value="TreeGrafter"/>
</dbReference>
<dbReference type="NCBIfam" id="NF006839">
    <property type="entry name" value="PRK09357.1-4"/>
    <property type="match status" value="1"/>
</dbReference>
<dbReference type="Gene3D" id="3.20.20.140">
    <property type="entry name" value="Metal-dependent hydrolases"/>
    <property type="match status" value="1"/>
</dbReference>
<feature type="binding site" evidence="7">
    <location>
        <position position="275"/>
    </location>
    <ligand>
        <name>substrate</name>
    </ligand>
</feature>
<comment type="similarity">
    <text evidence="2 7">Belongs to the metallo-dependent hydrolases superfamily. DHOase family. Class I DHOase subfamily.</text>
</comment>
<dbReference type="InterPro" id="IPR011059">
    <property type="entry name" value="Metal-dep_hydrolase_composite"/>
</dbReference>
<evidence type="ECO:0000256" key="5">
    <source>
        <dbReference type="ARBA" id="ARBA00022833"/>
    </source>
</evidence>
<feature type="binding site" evidence="7">
    <location>
        <position position="229"/>
    </location>
    <ligand>
        <name>Zn(2+)</name>
        <dbReference type="ChEBI" id="CHEBI:29105"/>
        <label>2</label>
    </ligand>
</feature>
<dbReference type="EC" id="3.5.2.3" evidence="7"/>
<evidence type="ECO:0000256" key="3">
    <source>
        <dbReference type="ARBA" id="ARBA00022723"/>
    </source>
</evidence>
<comment type="function">
    <text evidence="1 7">Catalyzes the reversible cyclization of carbamoyl aspartate to dihydroorotate.</text>
</comment>
<feature type="binding site" evidence="7">
    <location>
        <begin position="60"/>
        <end position="62"/>
    </location>
    <ligand>
        <name>substrate</name>
    </ligand>
</feature>
<dbReference type="GO" id="GO:0004151">
    <property type="term" value="F:dihydroorotase activity"/>
    <property type="evidence" value="ECO:0007669"/>
    <property type="project" value="UniProtKB-UniRule"/>
</dbReference>
<keyword evidence="5 7" id="KW-0862">Zinc</keyword>
<comment type="catalytic activity">
    <reaction evidence="7">
        <text>(S)-dihydroorotate + H2O = N-carbamoyl-L-aspartate + H(+)</text>
        <dbReference type="Rhea" id="RHEA:24296"/>
        <dbReference type="ChEBI" id="CHEBI:15377"/>
        <dbReference type="ChEBI" id="CHEBI:15378"/>
        <dbReference type="ChEBI" id="CHEBI:30864"/>
        <dbReference type="ChEBI" id="CHEBI:32814"/>
        <dbReference type="EC" id="3.5.2.3"/>
    </reaction>
</comment>
<feature type="binding site" evidence="7">
    <location>
        <position position="306"/>
    </location>
    <ligand>
        <name>substrate</name>
    </ligand>
</feature>
<dbReference type="PANTHER" id="PTHR43668:SF2">
    <property type="entry name" value="ALLANTOINASE"/>
    <property type="match status" value="1"/>
</dbReference>
<gene>
    <name evidence="7" type="primary">pyrC</name>
    <name evidence="10" type="ORF">CJ192_05880</name>
</gene>
<evidence type="ECO:0000256" key="6">
    <source>
        <dbReference type="ARBA" id="ARBA00022975"/>
    </source>
</evidence>
<dbReference type="PROSITE" id="PS00482">
    <property type="entry name" value="DIHYDROOROTASE_1"/>
    <property type="match status" value="1"/>
</dbReference>
<dbReference type="Proteomes" id="UP000235658">
    <property type="component" value="Unassembled WGS sequence"/>
</dbReference>
<evidence type="ECO:0000256" key="1">
    <source>
        <dbReference type="ARBA" id="ARBA00002368"/>
    </source>
</evidence>
<dbReference type="SUPFAM" id="SSF51338">
    <property type="entry name" value="Composite domain of metallo-dependent hydrolases"/>
    <property type="match status" value="1"/>
</dbReference>
<dbReference type="NCBIfam" id="TIGR00857">
    <property type="entry name" value="pyrC_multi"/>
    <property type="match status" value="1"/>
</dbReference>
<dbReference type="AlphaFoldDB" id="A0A2N6UJ13"/>
<evidence type="ECO:0000256" key="2">
    <source>
        <dbReference type="ARBA" id="ARBA00010286"/>
    </source>
</evidence>
<dbReference type="InterPro" id="IPR002195">
    <property type="entry name" value="Dihydroorotase_CS"/>
</dbReference>
<dbReference type="HAMAP" id="MF_00220_B">
    <property type="entry name" value="PyrC_classI_B"/>
    <property type="match status" value="1"/>
</dbReference>
<dbReference type="RefSeq" id="WP_102198097.1">
    <property type="nucleotide sequence ID" value="NZ_PNHP01000003.1"/>
</dbReference>
<dbReference type="InterPro" id="IPR032466">
    <property type="entry name" value="Metal_Hydrolase"/>
</dbReference>
<comment type="pathway">
    <text evidence="7">Pyrimidine metabolism; UMP biosynthesis via de novo pathway; (S)-dihydroorotate from bicarbonate: step 3/3.</text>
</comment>
<evidence type="ECO:0000256" key="7">
    <source>
        <dbReference type="HAMAP-Rule" id="MF_00220"/>
    </source>
</evidence>
<organism evidence="10 11">
    <name type="scientific">Anaerococcus hydrogenalis</name>
    <dbReference type="NCBI Taxonomy" id="33029"/>
    <lineage>
        <taxon>Bacteria</taxon>
        <taxon>Bacillati</taxon>
        <taxon>Bacillota</taxon>
        <taxon>Tissierellia</taxon>
        <taxon>Tissierellales</taxon>
        <taxon>Peptoniphilaceae</taxon>
        <taxon>Anaerococcus</taxon>
    </lineage>
</organism>
<sequence>MLIKNGRVIDPKSGFNEISDIYIENGIIKEISKNINLEDENVIDAKGLIVSPGLVDIHVHFREPGQTHKETIETGSNAAAAGGFTSVVAMANTKPIIDNVETLNYVNEIMKKQKIKVYSAAAVTKGFKGKELTDMPSLKKAGAVVFTDDGIPIKDYEIMIEAMKEAKKLDMTISLHEEDNYFIKNPGYNKGQIAKSLGIDGAPNVSEDLMVARDGLLALDLGAKIDIQHISSKNSVEIVRSLKKLGANIFAEVTPHHFSLNEEAILEKKTLAKMNPPIRSEKDRLAIIEGLKDDTIEVIATDHAPHTFEEKNVEDIRKAPSGIIGLETSLSLAITNLLRPGYLSLEKILEKMTYNPARFLNLDAGQIKIGANADIVIFDKDELVTYTNFKSKSSNSPFINKPLFGSVKYTIVDGKVVYRNEV</sequence>
<comment type="caution">
    <text evidence="7">Lacks conserved residue(s) required for the propagation of feature annotation.</text>
</comment>